<sequence length="741" mass="82479">MKHLYICCILFYLTLCSAFATHIVGGDFELTSAGRGNQYTLTLNLYFDDINGDKGAEDASVYAVIYSKRNNQQMQVVVLPRVSYGQVNYTNPECTSARLQTRLIRYSAPITLSQNVYTDPEGYYVVWERCCRNNTISNIINPQDAGMAFYMEFPPVVLNNIRLYNSSPSFIVPKGDYACVNEPFVFDFGATDPDGDQLVYKLVTPYNGHSSSQPTWNRNPYNTGRFYTAPYPEVRWAQGFNLANVISGKAPLRVNPSTGQLTFTSSRTGLFVFSVLCEEYRDGKKIGEVRRDFQLMVIDCPKNMPPKLQMREPATNKVYRAGQVMKISVDAERCFNIAIADSNAKEQINLSLRPLNFSANMATLSPTQGTLNGPGDTLRAKVCFEDCAYNKPGEPYLFQIIASDNGCPVPKRDTLQVAIDFEQKPNKAPISITDLPGNAATVIAGESIQFMVTGTDADNEQISLTGIGRGFDMAAAGMAFTNGTAVGMVASPFVWAPDCEKTEADKLYTIDFIVKDSRCPGEQKVDTVTVNLTYKSRVTNQPAVVTTLPGNKAKLLTNEEIKFDVLATDPDNDAIVLRAVGRGFSLEQVGMKFKNNSTGIGQITEPFSWQPVCQNILADQSTYIIDFIVIDNSCARNRADTITVELEITDAEMTFEGFEPPNVFTPNGDGKNDTFFIPNLPADNCRDGFESIEIYNRWGKQVFIGESREFSWTGMDFPTGIYYYLIHYRSRTFKGTVSLLR</sequence>
<evidence type="ECO:0000313" key="3">
    <source>
        <dbReference type="Proteomes" id="UP001168528"/>
    </source>
</evidence>
<feature type="chain" id="PRO_5045173090" evidence="1">
    <location>
        <begin position="21"/>
        <end position="741"/>
    </location>
</feature>
<dbReference type="Proteomes" id="UP001168528">
    <property type="component" value="Unassembled WGS sequence"/>
</dbReference>
<dbReference type="InterPro" id="IPR026341">
    <property type="entry name" value="T9SS_type_B"/>
</dbReference>
<dbReference type="RefSeq" id="WP_302037702.1">
    <property type="nucleotide sequence ID" value="NZ_JAUKPO010000005.1"/>
</dbReference>
<gene>
    <name evidence="2" type="ORF">Q0590_11575</name>
</gene>
<reference evidence="2" key="1">
    <citation type="submission" date="2023-07" db="EMBL/GenBank/DDBJ databases">
        <title>The genome sequence of Rhodocytophaga aerolata KACC 12507.</title>
        <authorList>
            <person name="Zhang X."/>
        </authorList>
    </citation>
    <scope>NUCLEOTIDE SEQUENCE</scope>
    <source>
        <strain evidence="2">KACC 12507</strain>
    </source>
</reference>
<organism evidence="2 3">
    <name type="scientific">Rhodocytophaga aerolata</name>
    <dbReference type="NCBI Taxonomy" id="455078"/>
    <lineage>
        <taxon>Bacteria</taxon>
        <taxon>Pseudomonadati</taxon>
        <taxon>Bacteroidota</taxon>
        <taxon>Cytophagia</taxon>
        <taxon>Cytophagales</taxon>
        <taxon>Rhodocytophagaceae</taxon>
        <taxon>Rhodocytophaga</taxon>
    </lineage>
</organism>
<accession>A0ABT8R487</accession>
<dbReference type="Pfam" id="PF13585">
    <property type="entry name" value="CHU_C"/>
    <property type="match status" value="1"/>
</dbReference>
<dbReference type="EMBL" id="JAUKPO010000005">
    <property type="protein sequence ID" value="MDO1446898.1"/>
    <property type="molecule type" value="Genomic_DNA"/>
</dbReference>
<keyword evidence="3" id="KW-1185">Reference proteome</keyword>
<feature type="signal peptide" evidence="1">
    <location>
        <begin position="1"/>
        <end position="20"/>
    </location>
</feature>
<evidence type="ECO:0000256" key="1">
    <source>
        <dbReference type="SAM" id="SignalP"/>
    </source>
</evidence>
<protein>
    <submittedName>
        <fullName evidence="2">Gliding motility-associated C-terminal domain-containing protein</fullName>
    </submittedName>
</protein>
<name>A0ABT8R487_9BACT</name>
<keyword evidence="1" id="KW-0732">Signal</keyword>
<dbReference type="NCBIfam" id="TIGR04131">
    <property type="entry name" value="Bac_Flav_CTERM"/>
    <property type="match status" value="1"/>
</dbReference>
<evidence type="ECO:0000313" key="2">
    <source>
        <dbReference type="EMBL" id="MDO1446898.1"/>
    </source>
</evidence>
<proteinExistence type="predicted"/>
<comment type="caution">
    <text evidence="2">The sequence shown here is derived from an EMBL/GenBank/DDBJ whole genome shotgun (WGS) entry which is preliminary data.</text>
</comment>